<keyword evidence="1" id="KW-0732">Signal</keyword>
<name>A0ABS9ZYR4_9SPHI</name>
<evidence type="ECO:0008006" key="4">
    <source>
        <dbReference type="Google" id="ProtNLM"/>
    </source>
</evidence>
<evidence type="ECO:0000256" key="1">
    <source>
        <dbReference type="SAM" id="SignalP"/>
    </source>
</evidence>
<dbReference type="RefSeq" id="WP_243362657.1">
    <property type="nucleotide sequence ID" value="NZ_JALGBH010000002.1"/>
</dbReference>
<sequence length="201" mass="23057">MMNRYFLVAVLFALLSVACRKSFDFERKDLLPPTYTSKIKYKTLGDVQVPFNKSYACDVDGDGIRDFVINTDLIGNPFEKIDCRSYFFIGEFFTYSPVDGNEETPLLNTGDVIGEKSYINHNWYNASHLLLIEKVITMSGNDFWRGKWKEASHQYLAFAIKKNEKKHYAWLELSFDQNSGAIILHRAAVAEEAEKNILAGK</sequence>
<dbReference type="Proteomes" id="UP001165460">
    <property type="component" value="Unassembled WGS sequence"/>
</dbReference>
<organism evidence="2 3">
    <name type="scientific">Pedobacter montanisoli</name>
    <dbReference type="NCBI Taxonomy" id="2923277"/>
    <lineage>
        <taxon>Bacteria</taxon>
        <taxon>Pseudomonadati</taxon>
        <taxon>Bacteroidota</taxon>
        <taxon>Sphingobacteriia</taxon>
        <taxon>Sphingobacteriales</taxon>
        <taxon>Sphingobacteriaceae</taxon>
        <taxon>Pedobacter</taxon>
    </lineage>
</organism>
<dbReference type="EMBL" id="JALGBH010000002">
    <property type="protein sequence ID" value="MCJ0743469.1"/>
    <property type="molecule type" value="Genomic_DNA"/>
</dbReference>
<evidence type="ECO:0000313" key="2">
    <source>
        <dbReference type="EMBL" id="MCJ0743469.1"/>
    </source>
</evidence>
<gene>
    <name evidence="2" type="ORF">MMF97_12160</name>
</gene>
<reference evidence="2" key="1">
    <citation type="submission" date="2022-03" db="EMBL/GenBank/DDBJ databases">
        <authorList>
            <person name="Woo C.Y."/>
        </authorList>
    </citation>
    <scope>NUCLEOTIDE SEQUENCE</scope>
    <source>
        <strain evidence="2">CYS-01</strain>
    </source>
</reference>
<accession>A0ABS9ZYR4</accession>
<feature type="chain" id="PRO_5045561931" description="VCBS repeat-containing protein" evidence="1">
    <location>
        <begin position="19"/>
        <end position="201"/>
    </location>
</feature>
<protein>
    <recommendedName>
        <fullName evidence="4">VCBS repeat-containing protein</fullName>
    </recommendedName>
</protein>
<comment type="caution">
    <text evidence="2">The sequence shown here is derived from an EMBL/GenBank/DDBJ whole genome shotgun (WGS) entry which is preliminary data.</text>
</comment>
<feature type="signal peptide" evidence="1">
    <location>
        <begin position="1"/>
        <end position="18"/>
    </location>
</feature>
<keyword evidence="3" id="KW-1185">Reference proteome</keyword>
<evidence type="ECO:0000313" key="3">
    <source>
        <dbReference type="Proteomes" id="UP001165460"/>
    </source>
</evidence>
<proteinExistence type="predicted"/>
<dbReference type="PROSITE" id="PS51257">
    <property type="entry name" value="PROKAR_LIPOPROTEIN"/>
    <property type="match status" value="1"/>
</dbReference>